<evidence type="ECO:0000313" key="3">
    <source>
        <dbReference type="EMBL" id="ADR20457.1"/>
    </source>
</evidence>
<dbReference type="GO" id="GO:0006508">
    <property type="term" value="P:proteolysis"/>
    <property type="evidence" value="ECO:0007669"/>
    <property type="project" value="TreeGrafter"/>
</dbReference>
<proteinExistence type="predicted"/>
<evidence type="ECO:0000313" key="4">
    <source>
        <dbReference type="Proteomes" id="UP000008720"/>
    </source>
</evidence>
<evidence type="ECO:0000259" key="2">
    <source>
        <dbReference type="Pfam" id="PF00144"/>
    </source>
</evidence>
<gene>
    <name evidence="3" type="ordered locus">Ftrac_0451</name>
</gene>
<evidence type="ECO:0000256" key="1">
    <source>
        <dbReference type="SAM" id="SignalP"/>
    </source>
</evidence>
<dbReference type="EMBL" id="CP002349">
    <property type="protein sequence ID" value="ADR20457.1"/>
    <property type="molecule type" value="Genomic_DNA"/>
</dbReference>
<dbReference type="PANTHER" id="PTHR46520">
    <property type="entry name" value="SERINE BETA-LACTAMASE-LIKE PROTEIN LACTB, MITOCHONDRIAL"/>
    <property type="match status" value="1"/>
</dbReference>
<reference evidence="3 4" key="1">
    <citation type="journal article" date="2011" name="Stand. Genomic Sci.">
        <title>Complete genome sequence of Marivirga tractuosa type strain (H-43).</title>
        <authorList>
            <person name="Pagani I."/>
            <person name="Chertkov O."/>
            <person name="Lapidus A."/>
            <person name="Lucas S."/>
            <person name="Del Rio T.G."/>
            <person name="Tice H."/>
            <person name="Copeland A."/>
            <person name="Cheng J.F."/>
            <person name="Nolan M."/>
            <person name="Saunders E."/>
            <person name="Pitluck S."/>
            <person name="Held B."/>
            <person name="Goodwin L."/>
            <person name="Liolios K."/>
            <person name="Ovchinikova G."/>
            <person name="Ivanova N."/>
            <person name="Mavromatis K."/>
            <person name="Pati A."/>
            <person name="Chen A."/>
            <person name="Palaniappan K."/>
            <person name="Land M."/>
            <person name="Hauser L."/>
            <person name="Jeffries C.D."/>
            <person name="Detter J.C."/>
            <person name="Han C."/>
            <person name="Tapia R."/>
            <person name="Ngatchou-Djao O.D."/>
            <person name="Rohde M."/>
            <person name="Goker M."/>
            <person name="Spring S."/>
            <person name="Sikorski J."/>
            <person name="Woyke T."/>
            <person name="Bristow J."/>
            <person name="Eisen J.A."/>
            <person name="Markowitz V."/>
            <person name="Hugenholtz P."/>
            <person name="Klenk H.P."/>
            <person name="Kyrpides N.C."/>
        </authorList>
    </citation>
    <scope>NUCLEOTIDE SEQUENCE [LARGE SCALE GENOMIC DNA]</scope>
    <source>
        <strain evidence="4">ATCC 23168 / DSM 4126 / NBRC 15989 / NCIMB 1408 / VKM B-1430 / H-43</strain>
    </source>
</reference>
<dbReference type="PANTHER" id="PTHR46520:SF1">
    <property type="entry name" value="SERINE BETA-LACTAMASE-LIKE PROTEIN LACTB, MITOCHONDRIAL"/>
    <property type="match status" value="1"/>
</dbReference>
<dbReference type="KEGG" id="mtt:Ftrac_0451"/>
<dbReference type="RefSeq" id="WP_013452608.1">
    <property type="nucleotide sequence ID" value="NC_014759.1"/>
</dbReference>
<dbReference type="Proteomes" id="UP000008720">
    <property type="component" value="Chromosome"/>
</dbReference>
<dbReference type="SUPFAM" id="SSF56601">
    <property type="entry name" value="beta-lactamase/transpeptidase-like"/>
    <property type="match status" value="1"/>
</dbReference>
<organism evidence="3 4">
    <name type="scientific">Marivirga tractuosa (strain ATCC 23168 / DSM 4126 / NBRC 15989 / NCIMB 1408 / VKM B-1430 / H-43)</name>
    <name type="common">Microscilla tractuosa</name>
    <name type="synonym">Flexibacter tractuosus</name>
    <dbReference type="NCBI Taxonomy" id="643867"/>
    <lineage>
        <taxon>Bacteria</taxon>
        <taxon>Pseudomonadati</taxon>
        <taxon>Bacteroidota</taxon>
        <taxon>Cytophagia</taxon>
        <taxon>Cytophagales</taxon>
        <taxon>Marivirgaceae</taxon>
        <taxon>Marivirga</taxon>
    </lineage>
</organism>
<dbReference type="InterPro" id="IPR012338">
    <property type="entry name" value="Beta-lactam/transpept-like"/>
</dbReference>
<dbReference type="InterPro" id="IPR052794">
    <property type="entry name" value="Mito_Ser_Protease_LACTB"/>
</dbReference>
<dbReference type="eggNOG" id="COG1680">
    <property type="taxonomic scope" value="Bacteria"/>
</dbReference>
<sequence length="480" mass="54623">MVRRITVLISYFLLSYSLVAQEYEQAIAKARFLIQEHQKQTKIPGLQVAVMIDGEMIWNEEMGYADLENAVPVTSQTQFRTASLAKPLTSIALGKMLEENLISLDNTVEDFFPDYPAPAKQITVRQLAGSISGIRHYNEADPKFRTENYKTVQDAITIFRDDPLDFEPATEYGYSSYGWVLLSAIMEKAAGVSFEKIMNNSWNQLGADNTSFDSPNHDSEDISKFYIKGRKSRELAPFENRSFMYAGGGYLSTAEDLVRIGLQFINFDFLKKSTVDTLTQSLHLKNGALTYYGLGWELSSSKIDTEVWYHNGSMPTARTHWLLLPEEEIVLAYMSNTGEHVFFNDAEAHAIAQIFLDAKSAKAGLNSNSEYLTGVWTGIVTSLYDKRKKAELTLKSTRNGMFEGEIEFTRSRKRETYPVVVKSSTKDSLHLIAVTPMFADFRLRIDSNDNLEGVWQHEFVRKPNQDEDEFWKGREVSFKK</sequence>
<dbReference type="AlphaFoldDB" id="E4TP54"/>
<accession>E4TP54</accession>
<protein>
    <submittedName>
        <fullName evidence="3">Beta-lactamase</fullName>
    </submittedName>
</protein>
<feature type="domain" description="Beta-lactamase-related" evidence="2">
    <location>
        <begin position="33"/>
        <end position="353"/>
    </location>
</feature>
<name>E4TP54_MARTH</name>
<dbReference type="STRING" id="643867.Ftrac_0451"/>
<dbReference type="Pfam" id="PF00144">
    <property type="entry name" value="Beta-lactamase"/>
    <property type="match status" value="1"/>
</dbReference>
<dbReference type="GO" id="GO:0008233">
    <property type="term" value="F:peptidase activity"/>
    <property type="evidence" value="ECO:0007669"/>
    <property type="project" value="TreeGrafter"/>
</dbReference>
<keyword evidence="4" id="KW-1185">Reference proteome</keyword>
<dbReference type="Gene3D" id="3.40.710.10">
    <property type="entry name" value="DD-peptidase/beta-lactamase superfamily"/>
    <property type="match status" value="1"/>
</dbReference>
<keyword evidence="1" id="KW-0732">Signal</keyword>
<feature type="signal peptide" evidence="1">
    <location>
        <begin position="1"/>
        <end position="20"/>
    </location>
</feature>
<dbReference type="HOGENOM" id="CLU_020027_0_2_10"/>
<dbReference type="InterPro" id="IPR001466">
    <property type="entry name" value="Beta-lactam-related"/>
</dbReference>
<feature type="chain" id="PRO_5003189696" evidence="1">
    <location>
        <begin position="21"/>
        <end position="480"/>
    </location>
</feature>
<dbReference type="GO" id="GO:0019216">
    <property type="term" value="P:regulation of lipid metabolic process"/>
    <property type="evidence" value="ECO:0007669"/>
    <property type="project" value="TreeGrafter"/>
</dbReference>